<keyword evidence="3" id="KW-0175">Coiled coil</keyword>
<dbReference type="PANTHER" id="PTHR30158:SF3">
    <property type="entry name" value="MULTIDRUG EFFLUX PUMP SUBUNIT ACRA-RELATED"/>
    <property type="match status" value="1"/>
</dbReference>
<feature type="domain" description="Multidrug resistance protein MdtA-like alpha-helical hairpin" evidence="5">
    <location>
        <begin position="105"/>
        <end position="175"/>
    </location>
</feature>
<dbReference type="Proteomes" id="UP001209257">
    <property type="component" value="Unassembled WGS sequence"/>
</dbReference>
<feature type="domain" description="Multidrug resistance protein MdtA-like barrel-sandwich hybrid" evidence="6">
    <location>
        <begin position="65"/>
        <end position="208"/>
    </location>
</feature>
<proteinExistence type="inferred from homology"/>
<evidence type="ECO:0000256" key="4">
    <source>
        <dbReference type="SAM" id="SignalP"/>
    </source>
</evidence>
<evidence type="ECO:0000313" key="10">
    <source>
        <dbReference type="Proteomes" id="UP001209257"/>
    </source>
</evidence>
<accession>A0ABT2VN64</accession>
<evidence type="ECO:0000259" key="7">
    <source>
        <dbReference type="Pfam" id="PF25944"/>
    </source>
</evidence>
<dbReference type="PROSITE" id="PS51257">
    <property type="entry name" value="PROKAR_LIPOPROTEIN"/>
    <property type="match status" value="1"/>
</dbReference>
<evidence type="ECO:0000313" key="9">
    <source>
        <dbReference type="EMBL" id="MCU7554752.1"/>
    </source>
</evidence>
<dbReference type="Gene3D" id="2.40.50.100">
    <property type="match status" value="1"/>
</dbReference>
<protein>
    <submittedName>
        <fullName evidence="9">Efflux RND transporter periplasmic adaptor subunit</fullName>
    </submittedName>
</protein>
<evidence type="ECO:0000259" key="6">
    <source>
        <dbReference type="Pfam" id="PF25917"/>
    </source>
</evidence>
<reference evidence="10" key="1">
    <citation type="submission" date="2023-07" db="EMBL/GenBank/DDBJ databases">
        <title>Study on multiphase classification of strain Alteromonas salexigens isolated from the Yellow Sea.</title>
        <authorList>
            <person name="Sun L."/>
        </authorList>
    </citation>
    <scope>NUCLEOTIDE SEQUENCE [LARGE SCALE GENOMIC DNA]</scope>
    <source>
        <strain evidence="10">ASW11-19</strain>
    </source>
</reference>
<dbReference type="InterPro" id="IPR058625">
    <property type="entry name" value="MdtA-like_BSH"/>
</dbReference>
<keyword evidence="4" id="KW-0732">Signal</keyword>
<dbReference type="InterPro" id="IPR006143">
    <property type="entry name" value="RND_pump_MFP"/>
</dbReference>
<gene>
    <name evidence="9" type="ORF">OCL06_09085</name>
</gene>
<dbReference type="Gene3D" id="1.10.287.470">
    <property type="entry name" value="Helix hairpin bin"/>
    <property type="match status" value="1"/>
</dbReference>
<dbReference type="Gene3D" id="2.40.30.170">
    <property type="match status" value="1"/>
</dbReference>
<dbReference type="Gene3D" id="2.40.420.20">
    <property type="match status" value="1"/>
</dbReference>
<evidence type="ECO:0000256" key="2">
    <source>
        <dbReference type="ARBA" id="ARBA00009477"/>
    </source>
</evidence>
<comment type="subcellular location">
    <subcellularLocation>
        <location evidence="1">Cell inner membrane</location>
        <topology evidence="1">Lipid-anchor</topology>
    </subcellularLocation>
</comment>
<feature type="domain" description="Multidrug resistance protein MdtA-like C-terminal permuted SH3" evidence="8">
    <location>
        <begin position="300"/>
        <end position="362"/>
    </location>
</feature>
<comment type="caution">
    <text evidence="9">The sequence shown here is derived from an EMBL/GenBank/DDBJ whole genome shotgun (WGS) entry which is preliminary data.</text>
</comment>
<dbReference type="NCBIfam" id="TIGR01730">
    <property type="entry name" value="RND_mfp"/>
    <property type="match status" value="1"/>
</dbReference>
<keyword evidence="10" id="KW-1185">Reference proteome</keyword>
<evidence type="ECO:0000259" key="8">
    <source>
        <dbReference type="Pfam" id="PF25967"/>
    </source>
</evidence>
<evidence type="ECO:0000256" key="3">
    <source>
        <dbReference type="SAM" id="Coils"/>
    </source>
</evidence>
<evidence type="ECO:0000259" key="5">
    <source>
        <dbReference type="Pfam" id="PF25876"/>
    </source>
</evidence>
<feature type="coiled-coil region" evidence="3">
    <location>
        <begin position="106"/>
        <end position="171"/>
    </location>
</feature>
<evidence type="ECO:0000256" key="1">
    <source>
        <dbReference type="ARBA" id="ARBA00004519"/>
    </source>
</evidence>
<dbReference type="InterPro" id="IPR058626">
    <property type="entry name" value="MdtA-like_b-barrel"/>
</dbReference>
<dbReference type="EMBL" id="JAOTJC010000007">
    <property type="protein sequence ID" value="MCU7554752.1"/>
    <property type="molecule type" value="Genomic_DNA"/>
</dbReference>
<dbReference type="Pfam" id="PF25917">
    <property type="entry name" value="BSH_RND"/>
    <property type="match status" value="1"/>
</dbReference>
<dbReference type="Pfam" id="PF25876">
    <property type="entry name" value="HH_MFP_RND"/>
    <property type="match status" value="1"/>
</dbReference>
<feature type="signal peptide" evidence="4">
    <location>
        <begin position="1"/>
        <end position="18"/>
    </location>
</feature>
<name>A0ABT2VN64_9ALTE</name>
<dbReference type="PANTHER" id="PTHR30158">
    <property type="entry name" value="ACRA/E-RELATED COMPONENT OF DRUG EFFLUX TRANSPORTER"/>
    <property type="match status" value="1"/>
</dbReference>
<feature type="domain" description="Multidrug resistance protein MdtA-like beta-barrel" evidence="7">
    <location>
        <begin position="212"/>
        <end position="297"/>
    </location>
</feature>
<dbReference type="InterPro" id="IPR058627">
    <property type="entry name" value="MdtA-like_C"/>
</dbReference>
<dbReference type="InterPro" id="IPR058624">
    <property type="entry name" value="MdtA-like_HH"/>
</dbReference>
<organism evidence="9 10">
    <name type="scientific">Alteromonas salexigens</name>
    <dbReference type="NCBI Taxonomy" id="2982530"/>
    <lineage>
        <taxon>Bacteria</taxon>
        <taxon>Pseudomonadati</taxon>
        <taxon>Pseudomonadota</taxon>
        <taxon>Gammaproteobacteria</taxon>
        <taxon>Alteromonadales</taxon>
        <taxon>Alteromonadaceae</taxon>
        <taxon>Alteromonas/Salinimonas group</taxon>
        <taxon>Alteromonas</taxon>
    </lineage>
</organism>
<sequence length="384" mass="41659">MRRHLLLLSAVILSGVLAACSDAEQPAKAGAQGQSRPAPKVSVTTISRQPVAMDMVLPGRVTAFRQSQIRPQVNGVITERLFEEGASVEKGQQLYQIDDARYKAQLNSAIADLRSAEANLKTLQAKARRFEDLVGRNAVSQQEYDDVVAQKDQAQAAIKVAEAAVELARVNTDYTKVYAPISGQISRSYVTEGTLVTASQSQQLATITQLDPVYVDMQESGQAVLTLRRAMQKNDALPVSLTLDETMEGKYPHTGTLKFSEVTVEQSTGSVTLRALVPNPDGLLMPGMFVKAHVTTDQRDALLVPQRATTRQADGSLTLSVVNDEQKVETRTVQTAGMYRDQYIVTGGVSEGERVIVTGYQKVQPGTQVNASEWQPAGNTARAQ</sequence>
<dbReference type="Pfam" id="PF25944">
    <property type="entry name" value="Beta-barrel_RND"/>
    <property type="match status" value="1"/>
</dbReference>
<dbReference type="RefSeq" id="WP_262993677.1">
    <property type="nucleotide sequence ID" value="NZ_JAOTJC010000007.1"/>
</dbReference>
<feature type="chain" id="PRO_5047060560" evidence="4">
    <location>
        <begin position="19"/>
        <end position="384"/>
    </location>
</feature>
<dbReference type="Pfam" id="PF25967">
    <property type="entry name" value="RND-MFP_C"/>
    <property type="match status" value="1"/>
</dbReference>
<dbReference type="SUPFAM" id="SSF111369">
    <property type="entry name" value="HlyD-like secretion proteins"/>
    <property type="match status" value="1"/>
</dbReference>
<comment type="similarity">
    <text evidence="2">Belongs to the membrane fusion protein (MFP) (TC 8.A.1) family.</text>
</comment>